<proteinExistence type="inferred from homology"/>
<feature type="domain" description="Alcohol dehydrogenase iron-type/glycerol dehydrogenase GldA" evidence="3">
    <location>
        <begin position="51"/>
        <end position="165"/>
    </location>
</feature>
<dbReference type="AlphaFoldDB" id="A0A261FFR3"/>
<keyword evidence="6" id="KW-1185">Reference proteome</keyword>
<accession>A0A261FFR3</accession>
<dbReference type="EMBL" id="MWWW01000024">
    <property type="protein sequence ID" value="OZG58020.1"/>
    <property type="molecule type" value="Genomic_DNA"/>
</dbReference>
<keyword evidence="2" id="KW-0560">Oxidoreductase</keyword>
<gene>
    <name evidence="5" type="ORF">BMYO_1775</name>
</gene>
<dbReference type="InterPro" id="IPR039697">
    <property type="entry name" value="Alcohol_dehydrogenase_Fe"/>
</dbReference>
<evidence type="ECO:0000259" key="4">
    <source>
        <dbReference type="Pfam" id="PF25137"/>
    </source>
</evidence>
<dbReference type="Gene3D" id="1.20.1090.10">
    <property type="entry name" value="Dehydroquinate synthase-like - alpha domain"/>
    <property type="match status" value="1"/>
</dbReference>
<organism evidence="5 6">
    <name type="scientific">Bifidobacterium myosotis</name>
    <dbReference type="NCBI Taxonomy" id="1630166"/>
    <lineage>
        <taxon>Bacteria</taxon>
        <taxon>Bacillati</taxon>
        <taxon>Actinomycetota</taxon>
        <taxon>Actinomycetes</taxon>
        <taxon>Bifidobacteriales</taxon>
        <taxon>Bifidobacteriaceae</taxon>
        <taxon>Bifidobacterium</taxon>
    </lineage>
</organism>
<dbReference type="InterPro" id="IPR001670">
    <property type="entry name" value="ADH_Fe/GldA"/>
</dbReference>
<reference evidence="5 6" key="1">
    <citation type="journal article" date="2017" name="BMC Genomics">
        <title>Comparative genomic and phylogenomic analyses of the Bifidobacteriaceae family.</title>
        <authorList>
            <person name="Lugli G.A."/>
            <person name="Milani C."/>
            <person name="Turroni F."/>
            <person name="Duranti S."/>
            <person name="Mancabelli L."/>
            <person name="Mangifesta M."/>
            <person name="Ferrario C."/>
            <person name="Modesto M."/>
            <person name="Mattarelli P."/>
            <person name="Jiri K."/>
            <person name="van Sinderen D."/>
            <person name="Ventura M."/>
        </authorList>
    </citation>
    <scope>NUCLEOTIDE SEQUENCE [LARGE SCALE GENOMIC DNA]</scope>
    <source>
        <strain evidence="5 6">DSM 100196</strain>
    </source>
</reference>
<comment type="similarity">
    <text evidence="1">Belongs to the iron-containing alcohol dehydrogenase family.</text>
</comment>
<feature type="domain" description="Fe-containing alcohol dehydrogenase-like C-terminal" evidence="4">
    <location>
        <begin position="177"/>
        <end position="370"/>
    </location>
</feature>
<evidence type="ECO:0000313" key="6">
    <source>
        <dbReference type="Proteomes" id="UP000216871"/>
    </source>
</evidence>
<dbReference type="Pfam" id="PF00465">
    <property type="entry name" value="Fe-ADH"/>
    <property type="match status" value="1"/>
</dbReference>
<dbReference type="GO" id="GO:0004022">
    <property type="term" value="F:alcohol dehydrogenase (NAD+) activity"/>
    <property type="evidence" value="ECO:0007669"/>
    <property type="project" value="TreeGrafter"/>
</dbReference>
<evidence type="ECO:0000256" key="2">
    <source>
        <dbReference type="ARBA" id="ARBA00023002"/>
    </source>
</evidence>
<name>A0A261FFR3_9BIFI</name>
<dbReference type="GO" id="GO:0046872">
    <property type="term" value="F:metal ion binding"/>
    <property type="evidence" value="ECO:0007669"/>
    <property type="project" value="InterPro"/>
</dbReference>
<evidence type="ECO:0000259" key="3">
    <source>
        <dbReference type="Pfam" id="PF00465"/>
    </source>
</evidence>
<evidence type="ECO:0000256" key="1">
    <source>
        <dbReference type="ARBA" id="ARBA00007358"/>
    </source>
</evidence>
<dbReference type="PANTHER" id="PTHR11496">
    <property type="entry name" value="ALCOHOL DEHYDROGENASE"/>
    <property type="match status" value="1"/>
</dbReference>
<dbReference type="Gene3D" id="3.40.50.1970">
    <property type="match status" value="1"/>
</dbReference>
<evidence type="ECO:0000313" key="5">
    <source>
        <dbReference type="EMBL" id="OZG58020.1"/>
    </source>
</evidence>
<dbReference type="PANTHER" id="PTHR11496:SF102">
    <property type="entry name" value="ALCOHOL DEHYDROGENASE 4"/>
    <property type="match status" value="1"/>
</dbReference>
<dbReference type="InterPro" id="IPR056798">
    <property type="entry name" value="ADH_Fe_C"/>
</dbReference>
<dbReference type="CDD" id="cd14860">
    <property type="entry name" value="4HBD_NAD"/>
    <property type="match status" value="1"/>
</dbReference>
<comment type="caution">
    <text evidence="5">The sequence shown here is derived from an EMBL/GenBank/DDBJ whole genome shotgun (WGS) entry which is preliminary data.</text>
</comment>
<protein>
    <submittedName>
        <fullName evidence="5">4-hydroxybutyrate dehydrogenase</fullName>
    </submittedName>
</protein>
<sequence length="371" mass="40221">MKLIEVGPTLYSNTTVQEFIDEFHVGQGDLIFTAGIIYDTYLKGRVDDAQVLLVDSYGTSEPTDDMIDAMIRDADLAQTKRVVAIGGGAVMDVAKVVACSGGADMDEIFNRLPNLSRSVELVLVPTTCGTGSEVTMLAAINRTKLGTKVGMGCPAMYGDSAVLIPELLYGLPNYVFATSSIDALCHAVESILSPNSTPVVKLFGYRAVEMILGGYQKVVAGGPEVRNAIMGDFLMASAYAGIAFGTGGCAAVHALSYQLGGNYHVAHGESNYAMFTGVLRKYMDIKSDGEIAMLNTFIANILGCDVAHVYDELEALIDRLLPKKALHEYGVTREELPVWAHRVMETQQRLMRNDFVPLDESDVLDIFERLY</sequence>
<dbReference type="Proteomes" id="UP000216871">
    <property type="component" value="Unassembled WGS sequence"/>
</dbReference>
<dbReference type="SUPFAM" id="SSF56796">
    <property type="entry name" value="Dehydroquinate synthase-like"/>
    <property type="match status" value="1"/>
</dbReference>
<dbReference type="Pfam" id="PF25137">
    <property type="entry name" value="ADH_Fe_C"/>
    <property type="match status" value="1"/>
</dbReference>
<dbReference type="RefSeq" id="WP_094668195.1">
    <property type="nucleotide sequence ID" value="NZ_MWWW01000024.1"/>
</dbReference>
<dbReference type="OrthoDB" id="323926at2"/>